<feature type="repeat" description="WD" evidence="3">
    <location>
        <begin position="266"/>
        <end position="307"/>
    </location>
</feature>
<dbReference type="AlphaFoldDB" id="A0AAV7XXV2"/>
<dbReference type="PROSITE" id="PS50294">
    <property type="entry name" value="WD_REPEATS_REGION"/>
    <property type="match status" value="2"/>
</dbReference>
<organism evidence="4 5">
    <name type="scientific">Megalurothrips usitatus</name>
    <name type="common">bean blossom thrips</name>
    <dbReference type="NCBI Taxonomy" id="439358"/>
    <lineage>
        <taxon>Eukaryota</taxon>
        <taxon>Metazoa</taxon>
        <taxon>Ecdysozoa</taxon>
        <taxon>Arthropoda</taxon>
        <taxon>Hexapoda</taxon>
        <taxon>Insecta</taxon>
        <taxon>Pterygota</taxon>
        <taxon>Neoptera</taxon>
        <taxon>Paraneoptera</taxon>
        <taxon>Thysanoptera</taxon>
        <taxon>Terebrantia</taxon>
        <taxon>Thripoidea</taxon>
        <taxon>Thripidae</taxon>
        <taxon>Megalurothrips</taxon>
    </lineage>
</organism>
<dbReference type="EMBL" id="JAPTSV010000003">
    <property type="protein sequence ID" value="KAJ1529862.1"/>
    <property type="molecule type" value="Genomic_DNA"/>
</dbReference>
<dbReference type="InterPro" id="IPR045227">
    <property type="entry name" value="WDR18/Ipi3/RID3"/>
</dbReference>
<dbReference type="PROSITE" id="PS50082">
    <property type="entry name" value="WD_REPEATS_2"/>
    <property type="match status" value="2"/>
</dbReference>
<dbReference type="PANTHER" id="PTHR18763:SF0">
    <property type="entry name" value="WD REPEAT-CONTAINING PROTEIN 18"/>
    <property type="match status" value="1"/>
</dbReference>
<keyword evidence="2" id="KW-0677">Repeat</keyword>
<dbReference type="GO" id="GO:0005656">
    <property type="term" value="C:nuclear pre-replicative complex"/>
    <property type="evidence" value="ECO:0007669"/>
    <property type="project" value="TreeGrafter"/>
</dbReference>
<dbReference type="Pfam" id="PF00400">
    <property type="entry name" value="WD40"/>
    <property type="match status" value="3"/>
</dbReference>
<dbReference type="SUPFAM" id="SSF50978">
    <property type="entry name" value="WD40 repeat-like"/>
    <property type="match status" value="1"/>
</dbReference>
<evidence type="ECO:0000313" key="4">
    <source>
        <dbReference type="EMBL" id="KAJ1529862.1"/>
    </source>
</evidence>
<evidence type="ECO:0000256" key="3">
    <source>
        <dbReference type="PROSITE-ProRule" id="PRU00221"/>
    </source>
</evidence>
<dbReference type="GO" id="GO:0006364">
    <property type="term" value="P:rRNA processing"/>
    <property type="evidence" value="ECO:0007669"/>
    <property type="project" value="TreeGrafter"/>
</dbReference>
<comment type="caution">
    <text evidence="4">The sequence shown here is derived from an EMBL/GenBank/DDBJ whole genome shotgun (WGS) entry which is preliminary data.</text>
</comment>
<dbReference type="PANTHER" id="PTHR18763">
    <property type="entry name" value="WD-REPEAT PROTEIN 18"/>
    <property type="match status" value="1"/>
</dbReference>
<protein>
    <recommendedName>
        <fullName evidence="6">WD repeat-containing protein 18</fullName>
    </recommendedName>
</protein>
<evidence type="ECO:0008006" key="6">
    <source>
        <dbReference type="Google" id="ProtNLM"/>
    </source>
</evidence>
<keyword evidence="1 3" id="KW-0853">WD repeat</keyword>
<evidence type="ECO:0000256" key="2">
    <source>
        <dbReference type="ARBA" id="ARBA00022737"/>
    </source>
</evidence>
<keyword evidence="5" id="KW-1185">Reference proteome</keyword>
<dbReference type="InterPro" id="IPR001680">
    <property type="entry name" value="WD40_rpt"/>
</dbReference>
<gene>
    <name evidence="4" type="ORF">ONE63_006596</name>
</gene>
<dbReference type="GO" id="GO:0120330">
    <property type="term" value="C:rixosome complex"/>
    <property type="evidence" value="ECO:0007669"/>
    <property type="project" value="TreeGrafter"/>
</dbReference>
<proteinExistence type="predicted"/>
<dbReference type="GO" id="GO:0006261">
    <property type="term" value="P:DNA-templated DNA replication"/>
    <property type="evidence" value="ECO:0007669"/>
    <property type="project" value="TreeGrafter"/>
</dbReference>
<reference evidence="4" key="1">
    <citation type="submission" date="2022-12" db="EMBL/GenBank/DDBJ databases">
        <title>Chromosome-level genome assembly of the bean flower thrips Megalurothrips usitatus.</title>
        <authorList>
            <person name="Ma L."/>
            <person name="Liu Q."/>
            <person name="Li H."/>
            <person name="Cai W."/>
        </authorList>
    </citation>
    <scope>NUCLEOTIDE SEQUENCE</scope>
    <source>
        <strain evidence="4">Cailab_2022a</strain>
    </source>
</reference>
<sequence length="466" mass="50976">MSDSVEVAITSEASGQFWSIGVWDITTGSQLMAYKSGGVIASHSLCLVGSDYIVGAELTKPLLHVWPINSAEPSHDLRTVCPGIVGALAVSPDGKYVVAGVAEKIHVWQLEAGRLLCVATRHFQPVTCIRFMEDGSHFASAGQDGMVLVWYLGDLVAQDGVRYDPVHTFQSHYLPVKDVFVGNGGSKSRIVSVSVDGTCRVYDFSSGKLLLSLILDGMNLTAVTADVLESTLFLGSNCGDILSIDLQDRPRHVEHHVSEKERESVFKGHTKAVTALSSSQNAIELLSGSADETVRLWHIESKQCLRTIQHKGAVNNAFISFIPPQIFAEKLKPSVVMHRLLRVTDVDNENLTINLATNVNEKAFEPFSLSLEDGSFDLVPSYSAAGEADNTEVARGVEDLKKENLALFKYATEKIFQEFSNDESTGGQQSLVDISLCVENVKQGKPNITPVRDHFKKKEKKKLRCK</sequence>
<dbReference type="SMART" id="SM00320">
    <property type="entry name" value="WD40"/>
    <property type="match status" value="4"/>
</dbReference>
<feature type="repeat" description="WD" evidence="3">
    <location>
        <begin position="119"/>
        <end position="150"/>
    </location>
</feature>
<evidence type="ECO:0000256" key="1">
    <source>
        <dbReference type="ARBA" id="ARBA00022574"/>
    </source>
</evidence>
<accession>A0AAV7XXV2</accession>
<dbReference type="InterPro" id="IPR015943">
    <property type="entry name" value="WD40/YVTN_repeat-like_dom_sf"/>
</dbReference>
<name>A0AAV7XXV2_9NEOP</name>
<dbReference type="Proteomes" id="UP001075354">
    <property type="component" value="Chromosome 3"/>
</dbReference>
<evidence type="ECO:0000313" key="5">
    <source>
        <dbReference type="Proteomes" id="UP001075354"/>
    </source>
</evidence>
<dbReference type="InterPro" id="IPR036322">
    <property type="entry name" value="WD40_repeat_dom_sf"/>
</dbReference>
<dbReference type="Gene3D" id="2.130.10.10">
    <property type="entry name" value="YVTN repeat-like/Quinoprotein amine dehydrogenase"/>
    <property type="match status" value="2"/>
</dbReference>